<feature type="domain" description="ABC-three component systems C-terminal" evidence="1">
    <location>
        <begin position="19"/>
        <end position="130"/>
    </location>
</feature>
<evidence type="ECO:0000313" key="2">
    <source>
        <dbReference type="EMBL" id="NBI56106.1"/>
    </source>
</evidence>
<dbReference type="Proteomes" id="UP000738517">
    <property type="component" value="Unassembled WGS sequence"/>
</dbReference>
<accession>A0ABW9YTF5</accession>
<dbReference type="EMBL" id="RSEJ01000046">
    <property type="protein sequence ID" value="NBI56106.1"/>
    <property type="molecule type" value="Genomic_DNA"/>
</dbReference>
<dbReference type="Pfam" id="PF20285">
    <property type="entry name" value="CTD9"/>
    <property type="match status" value="1"/>
</dbReference>
<protein>
    <recommendedName>
        <fullName evidence="1">ABC-three component systems C-terminal domain-containing protein</fullName>
    </recommendedName>
</protein>
<dbReference type="InterPro" id="IPR046911">
    <property type="entry name" value="ABC-3C_CTD9"/>
</dbReference>
<organism evidence="2 3">
    <name type="scientific">Photobacterium alginatilyticum</name>
    <dbReference type="NCBI Taxonomy" id="1775171"/>
    <lineage>
        <taxon>Bacteria</taxon>
        <taxon>Pseudomonadati</taxon>
        <taxon>Pseudomonadota</taxon>
        <taxon>Gammaproteobacteria</taxon>
        <taxon>Vibrionales</taxon>
        <taxon>Vibrionaceae</taxon>
        <taxon>Photobacterium</taxon>
    </lineage>
</organism>
<name>A0ABW9YTF5_9GAMM</name>
<keyword evidence="3" id="KW-1185">Reference proteome</keyword>
<reference evidence="2 3" key="1">
    <citation type="journal article" date="2017" name="Int. J. Syst. Evol. Microbiol.">
        <title>Photobacterium alginatilyticum sp. nov., a marine bacterium isolated from bottom seawater.</title>
        <authorList>
            <person name="Wang X."/>
            <person name="Wang Y."/>
            <person name="Yang X."/>
            <person name="Sun H."/>
            <person name="Li B."/>
            <person name="Zhang X.H."/>
        </authorList>
    </citation>
    <scope>NUCLEOTIDE SEQUENCE [LARGE SCALE GENOMIC DNA]</scope>
    <source>
        <strain evidence="2 3">P03D4</strain>
    </source>
</reference>
<evidence type="ECO:0000313" key="3">
    <source>
        <dbReference type="Proteomes" id="UP000738517"/>
    </source>
</evidence>
<gene>
    <name evidence="2" type="ORF">EIZ48_26740</name>
</gene>
<evidence type="ECO:0000259" key="1">
    <source>
        <dbReference type="Pfam" id="PF20285"/>
    </source>
</evidence>
<proteinExistence type="predicted"/>
<comment type="caution">
    <text evidence="2">The sequence shown here is derived from an EMBL/GenBank/DDBJ whole genome shotgun (WGS) entry which is preliminary data.</text>
</comment>
<sequence length="132" mass="15417">MIEDFQEFLTPRAGRNIIGLDNKLIEGGREDLLEDAAYLESRFARRVSKGQLSEKEQVVYYHCLSKINSYFKSYIIPQIKANESNVKIDSYIQEKIIDPLYKEIAIVQPMSMDMISGMLYFLTGKCHIRWKK</sequence>